<dbReference type="PANTHER" id="PTHR37479:SF1">
    <property type="entry name" value="CELL DIVISION PROTEIN FTSL"/>
    <property type="match status" value="1"/>
</dbReference>
<gene>
    <name evidence="8 12" type="primary">ftsL</name>
    <name evidence="12" type="ORF">DEM34_02585</name>
</gene>
<dbReference type="AlphaFoldDB" id="A0A2U2N7S0"/>
<keyword evidence="13" id="KW-1185">Reference proteome</keyword>
<dbReference type="HAMAP" id="MF_00910">
    <property type="entry name" value="FtsL"/>
    <property type="match status" value="1"/>
</dbReference>
<dbReference type="InterPro" id="IPR011922">
    <property type="entry name" value="Cell_div_FtsL"/>
</dbReference>
<evidence type="ECO:0000256" key="6">
    <source>
        <dbReference type="ARBA" id="ARBA00023136"/>
    </source>
</evidence>
<reference evidence="12 13" key="1">
    <citation type="submission" date="2018-05" db="EMBL/GenBank/DDBJ databases">
        <title>Spiribacter halobius sp. nov., a moderately halophilic bacterium isolated from marine solar saltern.</title>
        <authorList>
            <person name="Zheng W.-S."/>
            <person name="Lu D.-C."/>
            <person name="Du Z.-J."/>
        </authorList>
    </citation>
    <scope>NUCLEOTIDE SEQUENCE [LARGE SCALE GENOMIC DNA]</scope>
    <source>
        <strain evidence="12 13">E85</strain>
    </source>
</reference>
<keyword evidence="6 8" id="KW-0472">Membrane</keyword>
<name>A0A2U2N7S0_9GAMM</name>
<keyword evidence="4 8" id="KW-0812">Transmembrane</keyword>
<evidence type="ECO:0000256" key="10">
    <source>
        <dbReference type="SAM" id="Coils"/>
    </source>
</evidence>
<dbReference type="NCBIfam" id="TIGR02209">
    <property type="entry name" value="ftsL_broad"/>
    <property type="match status" value="1"/>
</dbReference>
<keyword evidence="2 8" id="KW-1003">Cell membrane</keyword>
<evidence type="ECO:0000313" key="12">
    <source>
        <dbReference type="EMBL" id="PWG65180.1"/>
    </source>
</evidence>
<dbReference type="GO" id="GO:0043093">
    <property type="term" value="P:FtsZ-dependent cytokinesis"/>
    <property type="evidence" value="ECO:0007669"/>
    <property type="project" value="UniProtKB-UniRule"/>
</dbReference>
<feature type="chain" id="PRO_5015594974" description="Cell division protein FtsL" evidence="11">
    <location>
        <begin position="23"/>
        <end position="99"/>
    </location>
</feature>
<sequence length="99" mass="10914">MSLRWLAIVVLLGAAVAASAVAVVQAKHRSRTLFVELQQLEREVDALNAEWRRLRLEQGTLATHGRVERIARESLGLREPQPGEVIVLRVPSADGEGQP</sequence>
<evidence type="ECO:0000256" key="1">
    <source>
        <dbReference type="ARBA" id="ARBA00004401"/>
    </source>
</evidence>
<accession>A0A2U2N7S0</accession>
<keyword evidence="5 8" id="KW-1133">Transmembrane helix</keyword>
<evidence type="ECO:0000256" key="2">
    <source>
        <dbReference type="ARBA" id="ARBA00022475"/>
    </source>
</evidence>
<evidence type="ECO:0000256" key="9">
    <source>
        <dbReference type="NCBIfam" id="TIGR02209"/>
    </source>
</evidence>
<dbReference type="EMBL" id="QFFI01000003">
    <property type="protein sequence ID" value="PWG65180.1"/>
    <property type="molecule type" value="Genomic_DNA"/>
</dbReference>
<feature type="signal peptide" evidence="11">
    <location>
        <begin position="1"/>
        <end position="22"/>
    </location>
</feature>
<dbReference type="Pfam" id="PF04999">
    <property type="entry name" value="FtsL"/>
    <property type="match status" value="1"/>
</dbReference>
<feature type="coiled-coil region" evidence="10">
    <location>
        <begin position="23"/>
        <end position="57"/>
    </location>
</feature>
<protein>
    <recommendedName>
        <fullName evidence="8 9">Cell division protein FtsL</fullName>
    </recommendedName>
</protein>
<evidence type="ECO:0000313" key="13">
    <source>
        <dbReference type="Proteomes" id="UP000245474"/>
    </source>
</evidence>
<evidence type="ECO:0000256" key="4">
    <source>
        <dbReference type="ARBA" id="ARBA00022692"/>
    </source>
</evidence>
<organism evidence="12 13">
    <name type="scientific">Sediminicurvatus halobius</name>
    <dbReference type="NCBI Taxonomy" id="2182432"/>
    <lineage>
        <taxon>Bacteria</taxon>
        <taxon>Pseudomonadati</taxon>
        <taxon>Pseudomonadota</taxon>
        <taxon>Gammaproteobacteria</taxon>
        <taxon>Chromatiales</taxon>
        <taxon>Ectothiorhodospiraceae</taxon>
        <taxon>Sediminicurvatus</taxon>
    </lineage>
</organism>
<dbReference type="GO" id="GO:0032153">
    <property type="term" value="C:cell division site"/>
    <property type="evidence" value="ECO:0007669"/>
    <property type="project" value="UniProtKB-UniRule"/>
</dbReference>
<comment type="subunit">
    <text evidence="8">Part of a complex composed of FtsB, FtsL and FtsQ.</text>
</comment>
<dbReference type="GO" id="GO:0005886">
    <property type="term" value="C:plasma membrane"/>
    <property type="evidence" value="ECO:0007669"/>
    <property type="project" value="UniProtKB-SubCell"/>
</dbReference>
<dbReference type="OrthoDB" id="5298556at2"/>
<evidence type="ECO:0000256" key="3">
    <source>
        <dbReference type="ARBA" id="ARBA00022618"/>
    </source>
</evidence>
<evidence type="ECO:0000256" key="8">
    <source>
        <dbReference type="HAMAP-Rule" id="MF_00910"/>
    </source>
</evidence>
<keyword evidence="10" id="KW-0175">Coiled coil</keyword>
<evidence type="ECO:0000256" key="5">
    <source>
        <dbReference type="ARBA" id="ARBA00022989"/>
    </source>
</evidence>
<comment type="subcellular location">
    <subcellularLocation>
        <location evidence="8">Cell inner membrane</location>
        <topology evidence="8">Single-pass type II membrane protein</topology>
    </subcellularLocation>
    <subcellularLocation>
        <location evidence="1">Cell membrane</location>
        <topology evidence="1">Single-pass type II membrane protein</topology>
    </subcellularLocation>
    <text evidence="8">Localizes to the division septum where it forms a ring structure.</text>
</comment>
<comment type="function">
    <text evidence="8">Essential cell division protein. May link together the upstream cell division proteins, which are predominantly cytoplasmic, with the downstream cell division proteins, which are predominantly periplasmic.</text>
</comment>
<dbReference type="Proteomes" id="UP000245474">
    <property type="component" value="Unassembled WGS sequence"/>
</dbReference>
<keyword evidence="7 8" id="KW-0131">Cell cycle</keyword>
<dbReference type="PANTHER" id="PTHR37479">
    <property type="entry name" value="CELL DIVISION PROTEIN FTSL"/>
    <property type="match status" value="1"/>
</dbReference>
<dbReference type="RefSeq" id="WP_109675955.1">
    <property type="nucleotide sequence ID" value="NZ_CP086615.1"/>
</dbReference>
<keyword evidence="11" id="KW-0732">Signal</keyword>
<comment type="caution">
    <text evidence="12">The sequence shown here is derived from an EMBL/GenBank/DDBJ whole genome shotgun (WGS) entry which is preliminary data.</text>
</comment>
<keyword evidence="8" id="KW-0997">Cell inner membrane</keyword>
<keyword evidence="3 8" id="KW-0132">Cell division</keyword>
<evidence type="ECO:0000256" key="7">
    <source>
        <dbReference type="ARBA" id="ARBA00023306"/>
    </source>
</evidence>
<comment type="similarity">
    <text evidence="8">Belongs to the FtsL family.</text>
</comment>
<proteinExistence type="inferred from homology"/>
<evidence type="ECO:0000256" key="11">
    <source>
        <dbReference type="SAM" id="SignalP"/>
    </source>
</evidence>